<evidence type="ECO:0000313" key="7">
    <source>
        <dbReference type="EMBL" id="CDW91744.1"/>
    </source>
</evidence>
<dbReference type="InterPro" id="IPR001849">
    <property type="entry name" value="PH_domain"/>
</dbReference>
<evidence type="ECO:0000256" key="1">
    <source>
        <dbReference type="ARBA" id="ARBA00009993"/>
    </source>
</evidence>
<dbReference type="InParanoid" id="A0A078BBG7"/>
<organism evidence="7 8">
    <name type="scientific">Stylonychia lemnae</name>
    <name type="common">Ciliate</name>
    <dbReference type="NCBI Taxonomy" id="5949"/>
    <lineage>
        <taxon>Eukaryota</taxon>
        <taxon>Sar</taxon>
        <taxon>Alveolata</taxon>
        <taxon>Ciliophora</taxon>
        <taxon>Intramacronucleata</taxon>
        <taxon>Spirotrichea</taxon>
        <taxon>Stichotrichia</taxon>
        <taxon>Sporadotrichida</taxon>
        <taxon>Oxytrichidae</taxon>
        <taxon>Stylonychinae</taxon>
        <taxon>Stylonychia</taxon>
    </lineage>
</organism>
<dbReference type="SUPFAM" id="SSF54695">
    <property type="entry name" value="POZ domain"/>
    <property type="match status" value="1"/>
</dbReference>
<dbReference type="EMBL" id="CCKQ01019714">
    <property type="protein sequence ID" value="CDW91744.1"/>
    <property type="molecule type" value="Genomic_DNA"/>
</dbReference>
<feature type="compositionally biased region" description="Polar residues" evidence="3">
    <location>
        <begin position="502"/>
        <end position="512"/>
    </location>
</feature>
<sequence length="746" mass="86035">MKQNRLNSHSKTVISPSLDRQVQGKKSQELKMSIAPYSQTQNYFSYNSSPAGKDENSKMYSLEDYLLKEKHKKSFLSSQTTVKRYYVLDFSTQSLYYKTTKKSMDCKLVSSFKYFKQVSKIVHSNMAVVKKYPYAMRLDTNKQTNILYFETQEKLNRWINMINLVIDDQKTRSLIKSFRDRKSFENSVVYFNTFEQQLDQGGAIAKQTVEEEQIIKKVHQTSKQLEKSKELQVIPEREKSINNFGSVNTQSQNQYLNQDQSRSINQVQLNWPKHNDIILELPNTSRHKVSEQFSFKEDVNFMNLKGSNIQKSARFSVDSQGSRASSLPSERSDEVPSENKPSLQVQNLDTVFLSPTRTTNTNRRQNSDLGENIDQSIQDISIINTQNSEIWRVDTSMCANHDLMSFQLSRICNQSVHGGIRGKNFVSQNTTQQTKQKSKNMFSTGQIKYKPLQKRDELKARIGKVFGSPLSTKGLLVKSINVNKLPSFRADDETKYPLSFEGRNNSKYSYNSKPIDRKKQPKLISMDKSPKSKATGSQLRSQKTTTVGSQMITLRSKDNKLIKLDHRIAQQSYLISGMIEDRQGSTDLNSEDEAIPLNFDEKLLVKVFEYMKYEYEVEKLPELPRPLPTDRLQDSMPQWFAQYINMQNLEEIYDVIAAANYLDVPNLVELGCAKVGAMMKNKTIPELRKMFNIVNDFTPEEERTILEGKADIWGDEDDEGDENEQATTIQGNLRNRGNQEEYKISK</sequence>
<evidence type="ECO:0000313" key="8">
    <source>
        <dbReference type="Proteomes" id="UP000039865"/>
    </source>
</evidence>
<feature type="domain" description="SKP1 component dimerisation" evidence="5">
    <location>
        <begin position="666"/>
        <end position="709"/>
    </location>
</feature>
<proteinExistence type="inferred from homology"/>
<evidence type="ECO:0000256" key="2">
    <source>
        <dbReference type="ARBA" id="ARBA00022786"/>
    </source>
</evidence>
<dbReference type="Gene3D" id="2.30.29.30">
    <property type="entry name" value="Pleckstrin-homology domain (PH domain)/Phosphotyrosine-binding domain (PTB)"/>
    <property type="match status" value="1"/>
</dbReference>
<dbReference type="SUPFAM" id="SSF50729">
    <property type="entry name" value="PH domain-like"/>
    <property type="match status" value="1"/>
</dbReference>
<gene>
    <name evidence="7" type="primary">Contig17502.g18618</name>
    <name evidence="7" type="ORF">STYLEM_20904</name>
</gene>
<dbReference type="SMART" id="SM00512">
    <property type="entry name" value="Skp1"/>
    <property type="match status" value="1"/>
</dbReference>
<feature type="compositionally biased region" description="Polar residues" evidence="3">
    <location>
        <begin position="1"/>
        <end position="20"/>
    </location>
</feature>
<dbReference type="GO" id="GO:0006511">
    <property type="term" value="P:ubiquitin-dependent protein catabolic process"/>
    <property type="evidence" value="ECO:0007669"/>
    <property type="project" value="InterPro"/>
</dbReference>
<accession>A0A078BBG7</accession>
<dbReference type="InterPro" id="IPR011993">
    <property type="entry name" value="PH-like_dom_sf"/>
</dbReference>
<feature type="compositionally biased region" description="Basic and acidic residues" evidence="3">
    <location>
        <begin position="737"/>
        <end position="746"/>
    </location>
</feature>
<evidence type="ECO:0000259" key="4">
    <source>
        <dbReference type="Pfam" id="PF00169"/>
    </source>
</evidence>
<feature type="domain" description="SKP1 component POZ" evidence="6">
    <location>
        <begin position="551"/>
        <end position="613"/>
    </location>
</feature>
<dbReference type="Pfam" id="PF03931">
    <property type="entry name" value="Skp1_POZ"/>
    <property type="match status" value="1"/>
</dbReference>
<dbReference type="InterPro" id="IPR016073">
    <property type="entry name" value="Skp1_comp_POZ"/>
</dbReference>
<name>A0A078BBG7_STYLE</name>
<evidence type="ECO:0000259" key="6">
    <source>
        <dbReference type="Pfam" id="PF03931"/>
    </source>
</evidence>
<dbReference type="Pfam" id="PF01466">
    <property type="entry name" value="Skp1"/>
    <property type="match status" value="1"/>
</dbReference>
<evidence type="ECO:0000256" key="3">
    <source>
        <dbReference type="SAM" id="MobiDB-lite"/>
    </source>
</evidence>
<comment type="similarity">
    <text evidence="1">Belongs to the SKP1 family.</text>
</comment>
<dbReference type="Gene3D" id="3.30.710.10">
    <property type="entry name" value="Potassium Channel Kv1.1, Chain A"/>
    <property type="match status" value="1"/>
</dbReference>
<dbReference type="InterPro" id="IPR001232">
    <property type="entry name" value="SKP1-like"/>
</dbReference>
<evidence type="ECO:0000259" key="5">
    <source>
        <dbReference type="Pfam" id="PF01466"/>
    </source>
</evidence>
<feature type="domain" description="PH" evidence="4">
    <location>
        <begin position="62"/>
        <end position="166"/>
    </location>
</feature>
<dbReference type="InterPro" id="IPR036296">
    <property type="entry name" value="SKP1-like_dim_sf"/>
</dbReference>
<dbReference type="SUPFAM" id="SSF81382">
    <property type="entry name" value="Skp1 dimerisation domain-like"/>
    <property type="match status" value="1"/>
</dbReference>
<feature type="region of interest" description="Disordered" evidence="3">
    <location>
        <begin position="710"/>
        <end position="746"/>
    </location>
</feature>
<dbReference type="Proteomes" id="UP000039865">
    <property type="component" value="Unassembled WGS sequence"/>
</dbReference>
<feature type="region of interest" description="Disordered" evidence="3">
    <location>
        <begin position="312"/>
        <end position="342"/>
    </location>
</feature>
<feature type="compositionally biased region" description="Polar residues" evidence="3">
    <location>
        <begin position="725"/>
        <end position="736"/>
    </location>
</feature>
<dbReference type="InterPro" id="IPR011333">
    <property type="entry name" value="SKP1/BTB/POZ_sf"/>
</dbReference>
<keyword evidence="2" id="KW-0833">Ubl conjugation pathway</keyword>
<dbReference type="InterPro" id="IPR016897">
    <property type="entry name" value="SKP1"/>
</dbReference>
<dbReference type="InterPro" id="IPR016072">
    <property type="entry name" value="Skp1_comp_dimer"/>
</dbReference>
<dbReference type="Pfam" id="PF00169">
    <property type="entry name" value="PH"/>
    <property type="match status" value="1"/>
</dbReference>
<protein>
    <submittedName>
        <fullName evidence="7">Glycoprotein fp21</fullName>
    </submittedName>
</protein>
<feature type="region of interest" description="Disordered" evidence="3">
    <location>
        <begin position="1"/>
        <end position="29"/>
    </location>
</feature>
<keyword evidence="8" id="KW-1185">Reference proteome</keyword>
<feature type="region of interest" description="Disordered" evidence="3">
    <location>
        <begin position="499"/>
        <end position="548"/>
    </location>
</feature>
<dbReference type="PANTHER" id="PTHR11165">
    <property type="entry name" value="SKP1"/>
    <property type="match status" value="1"/>
</dbReference>
<dbReference type="AlphaFoldDB" id="A0A078BBG7"/>
<feature type="compositionally biased region" description="Polar residues" evidence="3">
    <location>
        <begin position="312"/>
        <end position="329"/>
    </location>
</feature>
<reference evidence="7 8" key="1">
    <citation type="submission" date="2014-06" db="EMBL/GenBank/DDBJ databases">
        <authorList>
            <person name="Swart Estienne"/>
        </authorList>
    </citation>
    <scope>NUCLEOTIDE SEQUENCE [LARGE SCALE GENOMIC DNA]</scope>
    <source>
        <strain evidence="7 8">130c</strain>
    </source>
</reference>
<feature type="compositionally biased region" description="Polar residues" evidence="3">
    <location>
        <begin position="532"/>
        <end position="548"/>
    </location>
</feature>
<dbReference type="OrthoDB" id="2342932at2759"/>
<feature type="compositionally biased region" description="Acidic residues" evidence="3">
    <location>
        <begin position="713"/>
        <end position="724"/>
    </location>
</feature>